<dbReference type="InterPro" id="IPR023299">
    <property type="entry name" value="ATPase_P-typ_cyto_dom_N"/>
</dbReference>
<keyword evidence="9 15" id="KW-0067">ATP-binding</keyword>
<dbReference type="Gene3D" id="3.40.1110.10">
    <property type="entry name" value="Calcium-transporting ATPase, cytoplasmic domain N"/>
    <property type="match status" value="1"/>
</dbReference>
<accession>A0ABS4JXV3</accession>
<dbReference type="RefSeq" id="WP_209467922.1">
    <property type="nucleotide sequence ID" value="NZ_JAGGLG010000036.1"/>
</dbReference>
<reference evidence="17 18" key="1">
    <citation type="submission" date="2021-03" db="EMBL/GenBank/DDBJ databases">
        <title>Genomic Encyclopedia of Type Strains, Phase IV (KMG-IV): sequencing the most valuable type-strain genomes for metagenomic binning, comparative biology and taxonomic classification.</title>
        <authorList>
            <person name="Goeker M."/>
        </authorList>
    </citation>
    <scope>NUCLEOTIDE SEQUENCE [LARGE SCALE GENOMIC DNA]</scope>
    <source>
        <strain evidence="17 18">DSM 27138</strain>
    </source>
</reference>
<keyword evidence="6 15" id="KW-0812">Transmembrane</keyword>
<evidence type="ECO:0000259" key="16">
    <source>
        <dbReference type="Pfam" id="PF00122"/>
    </source>
</evidence>
<comment type="catalytic activity">
    <reaction evidence="14">
        <text>Cd(2+)(in) + ATP + H2O = Cd(2+)(out) + ADP + phosphate + H(+)</text>
        <dbReference type="Rhea" id="RHEA:12132"/>
        <dbReference type="ChEBI" id="CHEBI:15377"/>
        <dbReference type="ChEBI" id="CHEBI:15378"/>
        <dbReference type="ChEBI" id="CHEBI:30616"/>
        <dbReference type="ChEBI" id="CHEBI:43474"/>
        <dbReference type="ChEBI" id="CHEBI:48775"/>
        <dbReference type="ChEBI" id="CHEBI:456216"/>
        <dbReference type="EC" id="7.2.2.21"/>
    </reaction>
</comment>
<evidence type="ECO:0000256" key="1">
    <source>
        <dbReference type="ARBA" id="ARBA00004651"/>
    </source>
</evidence>
<dbReference type="InterPro" id="IPR036163">
    <property type="entry name" value="HMA_dom_sf"/>
</dbReference>
<evidence type="ECO:0000256" key="13">
    <source>
        <dbReference type="ARBA" id="ARBA00039103"/>
    </source>
</evidence>
<dbReference type="NCBIfam" id="TIGR01525">
    <property type="entry name" value="ATPase-IB_hvy"/>
    <property type="match status" value="1"/>
</dbReference>
<dbReference type="SFLD" id="SFLDS00003">
    <property type="entry name" value="Haloacid_Dehalogenase"/>
    <property type="match status" value="1"/>
</dbReference>
<evidence type="ECO:0000256" key="14">
    <source>
        <dbReference type="ARBA" id="ARBA00049338"/>
    </source>
</evidence>
<dbReference type="PRINTS" id="PR00119">
    <property type="entry name" value="CATATPASE"/>
</dbReference>
<evidence type="ECO:0000256" key="15">
    <source>
        <dbReference type="RuleBase" id="RU362081"/>
    </source>
</evidence>
<dbReference type="SUPFAM" id="SSF55008">
    <property type="entry name" value="HMA, heavy metal-associated domain"/>
    <property type="match status" value="1"/>
</dbReference>
<evidence type="ECO:0000256" key="10">
    <source>
        <dbReference type="ARBA" id="ARBA00022967"/>
    </source>
</evidence>
<dbReference type="PANTHER" id="PTHR48085">
    <property type="entry name" value="CADMIUM/ZINC-TRANSPORTING ATPASE HMA2-RELATED"/>
    <property type="match status" value="1"/>
</dbReference>
<evidence type="ECO:0000256" key="5">
    <source>
        <dbReference type="ARBA" id="ARBA00022553"/>
    </source>
</evidence>
<evidence type="ECO:0000256" key="2">
    <source>
        <dbReference type="ARBA" id="ARBA00006024"/>
    </source>
</evidence>
<dbReference type="CDD" id="cd00371">
    <property type="entry name" value="HMA"/>
    <property type="match status" value="1"/>
</dbReference>
<keyword evidence="10" id="KW-1278">Translocase</keyword>
<dbReference type="SUPFAM" id="SSF56784">
    <property type="entry name" value="HAD-like"/>
    <property type="match status" value="1"/>
</dbReference>
<organism evidence="17 18">
    <name type="scientific">Symbiobacterium terraclitae</name>
    <dbReference type="NCBI Taxonomy" id="557451"/>
    <lineage>
        <taxon>Bacteria</taxon>
        <taxon>Bacillati</taxon>
        <taxon>Bacillota</taxon>
        <taxon>Clostridia</taxon>
        <taxon>Eubacteriales</taxon>
        <taxon>Symbiobacteriaceae</taxon>
        <taxon>Symbiobacterium</taxon>
    </lineage>
</organism>
<keyword evidence="4" id="KW-0104">Cadmium</keyword>
<evidence type="ECO:0000256" key="3">
    <source>
        <dbReference type="ARBA" id="ARBA00022475"/>
    </source>
</evidence>
<name>A0ABS4JXV3_9FIRM</name>
<keyword evidence="11 15" id="KW-1133">Transmembrane helix</keyword>
<comment type="caution">
    <text evidence="17">The sequence shown here is derived from an EMBL/GenBank/DDBJ whole genome shotgun (WGS) entry which is preliminary data.</text>
</comment>
<gene>
    <name evidence="17" type="ORF">J2Z79_003263</name>
</gene>
<evidence type="ECO:0000256" key="12">
    <source>
        <dbReference type="ARBA" id="ARBA00023136"/>
    </source>
</evidence>
<dbReference type="EMBL" id="JAGGLG010000036">
    <property type="protein sequence ID" value="MBP2019821.1"/>
    <property type="molecule type" value="Genomic_DNA"/>
</dbReference>
<dbReference type="EC" id="7.2.2.21" evidence="13"/>
<dbReference type="InterPro" id="IPR059000">
    <property type="entry name" value="ATPase_P-type_domA"/>
</dbReference>
<sequence>MANQVNYTLKGLDCANCAAKIEDALHRNGMPDAVVSFATGQLLVAPDQLAQAEAVIRKIEPGITIVPAAGAAAQAAPAPHGEEHDAAGEPGWRRVAEMVPAAAVVLAGWLYHEALHAWPWVEWPLFLSAYLLVGRGVVLAALRNIGRGQLFDENFLMTIATLGAFAIHELPEAVAVMLFYAVGEYYQDKAVAGSRRSIRALVAVRPDRANLRKGGEVVPVAPEVVAVGDEIIVRPGERIPLDGEVIEGSTYIDTSALTGESMPRAASVGDTVLAGTVNTRGLIAVRVTRPFGDSSIARVLQLVEQAAARKAPTERAITSFARWYTPAVVGLAALIALVPPLVLSGATFAEWLRRALVLLVISCPCALVVSVPLSYFGGIGAASRVGILVKGGNYLDALARLDTVVWDKTGTLTEGRFQVVTVETGASRERDEVLRLAAHAEAHTSHPIAASILEAYGRPVDLGAVTDYEEIAGHGVRARVDGVFVLAGNERLLAREGVALPDRSPAAGGTHAGTVVHVAVDGAWAGRILIADQPKPASADAVRQLRALGVRRQVMLTGDAHHVAEAIAQRLALDGVRADLLPEDKVTAVEEIDRERRAAGRAGALAFVGDGINDAPVLTRADVGVAMGGLGSDAAIEAADVVIMDDNPARLAVGVSLARRTKRIVAQNIAFALIVKILFMVMGTAGMADLWEAVFADVGVSLLAVLNATRVLRTRLPKLEAA</sequence>
<dbReference type="InterPro" id="IPR023214">
    <property type="entry name" value="HAD_sf"/>
</dbReference>
<feature type="transmembrane region" description="Helical" evidence="15">
    <location>
        <begin position="355"/>
        <end position="376"/>
    </location>
</feature>
<evidence type="ECO:0000256" key="4">
    <source>
        <dbReference type="ARBA" id="ARBA00022539"/>
    </source>
</evidence>
<protein>
    <recommendedName>
        <fullName evidence="13">Cd(2+)-exporting ATPase</fullName>
        <ecNumber evidence="13">7.2.2.21</ecNumber>
    </recommendedName>
</protein>
<dbReference type="SUPFAM" id="SSF81653">
    <property type="entry name" value="Calcium ATPase, transduction domain A"/>
    <property type="match status" value="1"/>
</dbReference>
<dbReference type="InterPro" id="IPR023298">
    <property type="entry name" value="ATPase_P-typ_TM_dom_sf"/>
</dbReference>
<keyword evidence="5" id="KW-0597">Phosphoprotein</keyword>
<keyword evidence="8 15" id="KW-0547">Nucleotide-binding</keyword>
<dbReference type="NCBIfam" id="TIGR01494">
    <property type="entry name" value="ATPase_P-type"/>
    <property type="match status" value="1"/>
</dbReference>
<feature type="domain" description="P-type ATPase A" evidence="16">
    <location>
        <begin position="205"/>
        <end position="304"/>
    </location>
</feature>
<evidence type="ECO:0000256" key="6">
    <source>
        <dbReference type="ARBA" id="ARBA00022692"/>
    </source>
</evidence>
<dbReference type="Proteomes" id="UP001519289">
    <property type="component" value="Unassembled WGS sequence"/>
</dbReference>
<dbReference type="Pfam" id="PF00702">
    <property type="entry name" value="Hydrolase"/>
    <property type="match status" value="1"/>
</dbReference>
<evidence type="ECO:0000256" key="11">
    <source>
        <dbReference type="ARBA" id="ARBA00022989"/>
    </source>
</evidence>
<comment type="subcellular location">
    <subcellularLocation>
        <location evidence="1">Cell membrane</location>
        <topology evidence="1">Multi-pass membrane protein</topology>
    </subcellularLocation>
</comment>
<comment type="similarity">
    <text evidence="2 15">Belongs to the cation transport ATPase (P-type) (TC 3.A.3) family. Type IB subfamily.</text>
</comment>
<keyword evidence="12 15" id="KW-0472">Membrane</keyword>
<evidence type="ECO:0000313" key="18">
    <source>
        <dbReference type="Proteomes" id="UP001519289"/>
    </source>
</evidence>
<dbReference type="Gene3D" id="3.30.70.100">
    <property type="match status" value="1"/>
</dbReference>
<dbReference type="InterPro" id="IPR017969">
    <property type="entry name" value="Heavy-metal-associated_CS"/>
</dbReference>
<dbReference type="InterPro" id="IPR008250">
    <property type="entry name" value="ATPase_P-typ_transduc_dom_A_sf"/>
</dbReference>
<keyword evidence="7 15" id="KW-0479">Metal-binding</keyword>
<dbReference type="SFLD" id="SFLDG00002">
    <property type="entry name" value="C1.7:_P-type_atpase_like"/>
    <property type="match status" value="1"/>
</dbReference>
<proteinExistence type="inferred from homology"/>
<feature type="transmembrane region" description="Helical" evidence="15">
    <location>
        <begin position="323"/>
        <end position="343"/>
    </location>
</feature>
<comment type="caution">
    <text evidence="15">Lacks conserved residue(s) required for the propagation of feature annotation.</text>
</comment>
<evidence type="ECO:0000256" key="8">
    <source>
        <dbReference type="ARBA" id="ARBA00022741"/>
    </source>
</evidence>
<dbReference type="PROSITE" id="PS01047">
    <property type="entry name" value="HMA_1"/>
    <property type="match status" value="1"/>
</dbReference>
<dbReference type="Pfam" id="PF00122">
    <property type="entry name" value="E1-E2_ATPase"/>
    <property type="match status" value="1"/>
</dbReference>
<dbReference type="InterPro" id="IPR001757">
    <property type="entry name" value="P_typ_ATPase"/>
</dbReference>
<keyword evidence="3 15" id="KW-1003">Cell membrane</keyword>
<dbReference type="PANTHER" id="PTHR48085:SF5">
    <property type="entry name" value="CADMIUM_ZINC-TRANSPORTING ATPASE HMA4-RELATED"/>
    <property type="match status" value="1"/>
</dbReference>
<dbReference type="InterPro" id="IPR006121">
    <property type="entry name" value="HMA_dom"/>
</dbReference>
<dbReference type="PRINTS" id="PR00941">
    <property type="entry name" value="CDATPASE"/>
</dbReference>
<evidence type="ECO:0000256" key="9">
    <source>
        <dbReference type="ARBA" id="ARBA00022840"/>
    </source>
</evidence>
<evidence type="ECO:0000256" key="7">
    <source>
        <dbReference type="ARBA" id="ARBA00022723"/>
    </source>
</evidence>
<dbReference type="InterPro" id="IPR027256">
    <property type="entry name" value="P-typ_ATPase_IB"/>
</dbReference>
<dbReference type="Gene3D" id="2.70.150.10">
    <property type="entry name" value="Calcium-transporting ATPase, cytoplasmic transduction domain A"/>
    <property type="match status" value="1"/>
</dbReference>
<dbReference type="SUPFAM" id="SSF81665">
    <property type="entry name" value="Calcium ATPase, transmembrane domain M"/>
    <property type="match status" value="1"/>
</dbReference>
<dbReference type="PROSITE" id="PS00154">
    <property type="entry name" value="ATPASE_E1_E2"/>
    <property type="match status" value="1"/>
</dbReference>
<keyword evidence="18" id="KW-1185">Reference proteome</keyword>
<dbReference type="SFLD" id="SFLDF00027">
    <property type="entry name" value="p-type_atpase"/>
    <property type="match status" value="1"/>
</dbReference>
<evidence type="ECO:0000313" key="17">
    <source>
        <dbReference type="EMBL" id="MBP2019821.1"/>
    </source>
</evidence>
<dbReference type="Gene3D" id="3.40.50.1000">
    <property type="entry name" value="HAD superfamily/HAD-like"/>
    <property type="match status" value="1"/>
</dbReference>
<dbReference type="InterPro" id="IPR018303">
    <property type="entry name" value="ATPase_P-typ_P_site"/>
</dbReference>
<dbReference type="InterPro" id="IPR036412">
    <property type="entry name" value="HAD-like_sf"/>
</dbReference>
<dbReference type="InterPro" id="IPR051014">
    <property type="entry name" value="Cation_Transport_ATPase_IB"/>
</dbReference>
<feature type="transmembrane region" description="Helical" evidence="15">
    <location>
        <begin position="669"/>
        <end position="688"/>
    </location>
</feature>
<dbReference type="InterPro" id="IPR044492">
    <property type="entry name" value="P_typ_ATPase_HD_dom"/>
</dbReference>